<evidence type="ECO:0008006" key="6">
    <source>
        <dbReference type="Google" id="ProtNLM"/>
    </source>
</evidence>
<dbReference type="PANTHER" id="PTHR10454">
    <property type="entry name" value="CASPASE"/>
    <property type="match status" value="1"/>
</dbReference>
<dbReference type="PRINTS" id="PR00376">
    <property type="entry name" value="IL1BCENZYME"/>
</dbReference>
<proteinExistence type="inferred from homology"/>
<dbReference type="InterPro" id="IPR015917">
    <property type="entry name" value="Pept_C14A"/>
</dbReference>
<protein>
    <recommendedName>
        <fullName evidence="6">Caspase family p20 domain-containing protein</fullName>
    </recommendedName>
</protein>
<dbReference type="PROSITE" id="PS01122">
    <property type="entry name" value="CASPASE_CYS"/>
    <property type="match status" value="1"/>
</dbReference>
<accession>A0A1B6LB92</accession>
<evidence type="ECO:0000259" key="4">
    <source>
        <dbReference type="PROSITE" id="PS50208"/>
    </source>
</evidence>
<name>A0A1B6LB92_9HEMI</name>
<dbReference type="AlphaFoldDB" id="A0A1B6LB92"/>
<dbReference type="EMBL" id="GEBQ01019014">
    <property type="protein sequence ID" value="JAT20963.1"/>
    <property type="molecule type" value="Transcribed_RNA"/>
</dbReference>
<dbReference type="InterPro" id="IPR001309">
    <property type="entry name" value="Pept_C14_p20"/>
</dbReference>
<evidence type="ECO:0000256" key="2">
    <source>
        <dbReference type="RuleBase" id="RU003971"/>
    </source>
</evidence>
<dbReference type="GO" id="GO:0006915">
    <property type="term" value="P:apoptotic process"/>
    <property type="evidence" value="ECO:0007669"/>
    <property type="project" value="TreeGrafter"/>
</dbReference>
<dbReference type="GO" id="GO:0005737">
    <property type="term" value="C:cytoplasm"/>
    <property type="evidence" value="ECO:0007669"/>
    <property type="project" value="TreeGrafter"/>
</dbReference>
<feature type="domain" description="Caspase family p10" evidence="3">
    <location>
        <begin position="438"/>
        <end position="528"/>
    </location>
</feature>
<dbReference type="Gene3D" id="3.30.70.1470">
    <property type="entry name" value="Caspase-like"/>
    <property type="match status" value="1"/>
</dbReference>
<dbReference type="InterPro" id="IPR002398">
    <property type="entry name" value="Pept_C14"/>
</dbReference>
<dbReference type="InterPro" id="IPR002138">
    <property type="entry name" value="Pept_C14_p10"/>
</dbReference>
<dbReference type="SUPFAM" id="SSF52129">
    <property type="entry name" value="Caspase-like"/>
    <property type="match status" value="2"/>
</dbReference>
<dbReference type="GO" id="GO:0043525">
    <property type="term" value="P:positive regulation of neuron apoptotic process"/>
    <property type="evidence" value="ECO:0007669"/>
    <property type="project" value="TreeGrafter"/>
</dbReference>
<feature type="domain" description="Caspase family p20" evidence="4">
    <location>
        <begin position="302"/>
        <end position="423"/>
    </location>
</feature>
<comment type="similarity">
    <text evidence="1 2">Belongs to the peptidase C14A family.</text>
</comment>
<dbReference type="GO" id="GO:0004197">
    <property type="term" value="F:cysteine-type endopeptidase activity"/>
    <property type="evidence" value="ECO:0007669"/>
    <property type="project" value="InterPro"/>
</dbReference>
<dbReference type="CDD" id="cd00032">
    <property type="entry name" value="CASc"/>
    <property type="match status" value="1"/>
</dbReference>
<feature type="domain" description="Caspase family p10" evidence="3">
    <location>
        <begin position="182"/>
        <end position="276"/>
    </location>
</feature>
<dbReference type="Gene3D" id="3.40.50.1460">
    <property type="match status" value="2"/>
</dbReference>
<dbReference type="PROSITE" id="PS50208">
    <property type="entry name" value="CASPASE_P20"/>
    <property type="match status" value="2"/>
</dbReference>
<dbReference type="SMART" id="SM00115">
    <property type="entry name" value="CASc"/>
    <property type="match status" value="2"/>
</dbReference>
<dbReference type="PANTHER" id="PTHR10454:SF245">
    <property type="entry name" value="CASPASE-RELATED"/>
    <property type="match status" value="1"/>
</dbReference>
<reference evidence="5" key="1">
    <citation type="submission" date="2015-11" db="EMBL/GenBank/DDBJ databases">
        <title>De novo transcriptome assembly of four potential Pierce s Disease insect vectors from Arizona vineyards.</title>
        <authorList>
            <person name="Tassone E.E."/>
        </authorList>
    </citation>
    <scope>NUCLEOTIDE SEQUENCE</scope>
</reference>
<gene>
    <name evidence="5" type="ORF">g.465</name>
</gene>
<evidence type="ECO:0000256" key="1">
    <source>
        <dbReference type="ARBA" id="ARBA00010134"/>
    </source>
</evidence>
<dbReference type="InterPro" id="IPR029030">
    <property type="entry name" value="Caspase-like_dom_sf"/>
</dbReference>
<evidence type="ECO:0000259" key="3">
    <source>
        <dbReference type="PROSITE" id="PS50207"/>
    </source>
</evidence>
<feature type="domain" description="Caspase family p20" evidence="4">
    <location>
        <begin position="46"/>
        <end position="172"/>
    </location>
</feature>
<dbReference type="InterPro" id="IPR033139">
    <property type="entry name" value="Caspase_cys_AS"/>
</dbReference>
<dbReference type="Pfam" id="PF00656">
    <property type="entry name" value="Peptidase_C14"/>
    <property type="match status" value="2"/>
</dbReference>
<organism evidence="5">
    <name type="scientific">Graphocephala atropunctata</name>
    <dbReference type="NCBI Taxonomy" id="36148"/>
    <lineage>
        <taxon>Eukaryota</taxon>
        <taxon>Metazoa</taxon>
        <taxon>Ecdysozoa</taxon>
        <taxon>Arthropoda</taxon>
        <taxon>Hexapoda</taxon>
        <taxon>Insecta</taxon>
        <taxon>Pterygota</taxon>
        <taxon>Neoptera</taxon>
        <taxon>Paraneoptera</taxon>
        <taxon>Hemiptera</taxon>
        <taxon>Auchenorrhyncha</taxon>
        <taxon>Membracoidea</taxon>
        <taxon>Cicadellidae</taxon>
        <taxon>Cicadellinae</taxon>
        <taxon>Cicadellini</taxon>
        <taxon>Graphocephala</taxon>
    </lineage>
</organism>
<sequence>MSENGGASKSNSTNGAGHCGSSFFKEPKAVMSVSKYERFYKVNHKNRGIAVILNHEHFWTKNKSKKQPNPGTNADLMSFEKALKSLGFKTLIYEDQTVQSIMNILEDVSEEDHSDNDCFILVCLTCGKQGNLRARDNLYNPSILWSYFTAKKCSTLAGKPKLFFIQAREEEETDGSQVDSYPSYTIPDQADVLIVSVIPNMFTFNKETQSSWFAQVLCEKLNTYGFSEDILTLLTSVNRKIAENFESFIVNNPNKQVKKEIPHITSMLTRQLQFYKKDCDEQDNAVASMTVLDTPYKMNHKNRGFAVILNHKIFDTKDPRPGTSVDVNNLEKSLQRLGFHTEPYLNLTVAKIKQVLKKVSEKDHSDNDCFLLVCLTHGSLRGISASDNLYNPNELWSLFTEEKCPTLAGKPKLFFIQACQGGNLDAGVRLYSQVDSGSPYKIPSDPDFLIASATVPGFVAWRSWFIKVLSEKLDEFGFTEDLLTLLTYVSCSVAVDFDSYCPSNPANHGKKQIPSINSTLTRKLKFSENI</sequence>
<evidence type="ECO:0000313" key="5">
    <source>
        <dbReference type="EMBL" id="JAT20963.1"/>
    </source>
</evidence>
<dbReference type="PROSITE" id="PS50207">
    <property type="entry name" value="CASPASE_P10"/>
    <property type="match status" value="2"/>
</dbReference>
<dbReference type="GO" id="GO:0006508">
    <property type="term" value="P:proteolysis"/>
    <property type="evidence" value="ECO:0007669"/>
    <property type="project" value="InterPro"/>
</dbReference>
<dbReference type="InterPro" id="IPR011600">
    <property type="entry name" value="Pept_C14_caspase"/>
</dbReference>